<dbReference type="Proteomes" id="UP001345963">
    <property type="component" value="Unassembled WGS sequence"/>
</dbReference>
<sequence length="135" mass="15393">MLVKVEVYCNRNKLFLNLCESEEEMRWMTVQQFKNKIAKEILLKYPGYDGVCVDEVYFRGKLLKGDSTLLSHHGIRHMSTVEASAGLVQFQCRKDPVMPSHSSEDKQEDKKRLSLECLADFVEPCGSSGEQDSGK</sequence>
<keyword evidence="2" id="KW-1185">Reference proteome</keyword>
<dbReference type="SUPFAM" id="SSF54236">
    <property type="entry name" value="Ubiquitin-like"/>
    <property type="match status" value="1"/>
</dbReference>
<accession>A0ABU7A5I0</accession>
<evidence type="ECO:0000313" key="2">
    <source>
        <dbReference type="Proteomes" id="UP001345963"/>
    </source>
</evidence>
<comment type="caution">
    <text evidence="1">The sequence shown here is derived from an EMBL/GenBank/DDBJ whole genome shotgun (WGS) entry which is preliminary data.</text>
</comment>
<dbReference type="InterPro" id="IPR029071">
    <property type="entry name" value="Ubiquitin-like_domsf"/>
</dbReference>
<gene>
    <name evidence="1" type="ORF">ATANTOWER_008196</name>
</gene>
<organism evidence="1 2">
    <name type="scientific">Ataeniobius toweri</name>
    <dbReference type="NCBI Taxonomy" id="208326"/>
    <lineage>
        <taxon>Eukaryota</taxon>
        <taxon>Metazoa</taxon>
        <taxon>Chordata</taxon>
        <taxon>Craniata</taxon>
        <taxon>Vertebrata</taxon>
        <taxon>Euteleostomi</taxon>
        <taxon>Actinopterygii</taxon>
        <taxon>Neopterygii</taxon>
        <taxon>Teleostei</taxon>
        <taxon>Neoteleostei</taxon>
        <taxon>Acanthomorphata</taxon>
        <taxon>Ovalentaria</taxon>
        <taxon>Atherinomorphae</taxon>
        <taxon>Cyprinodontiformes</taxon>
        <taxon>Goodeidae</taxon>
        <taxon>Ataeniobius</taxon>
    </lineage>
</organism>
<dbReference type="CDD" id="cd17039">
    <property type="entry name" value="Ubl_ubiquitin_like"/>
    <property type="match status" value="1"/>
</dbReference>
<name>A0ABU7A5I0_9TELE</name>
<proteinExistence type="predicted"/>
<dbReference type="EMBL" id="JAHUTI010001973">
    <property type="protein sequence ID" value="MED6233193.1"/>
    <property type="molecule type" value="Genomic_DNA"/>
</dbReference>
<protein>
    <recommendedName>
        <fullName evidence="3">Ubiquitin-like domain-containing protein</fullName>
    </recommendedName>
</protein>
<reference evidence="1 2" key="1">
    <citation type="submission" date="2021-07" db="EMBL/GenBank/DDBJ databases">
        <authorList>
            <person name="Palmer J.M."/>
        </authorList>
    </citation>
    <scope>NUCLEOTIDE SEQUENCE [LARGE SCALE GENOMIC DNA]</scope>
    <source>
        <strain evidence="1 2">AT_MEX2019</strain>
        <tissue evidence="1">Muscle</tissue>
    </source>
</reference>
<evidence type="ECO:0000313" key="1">
    <source>
        <dbReference type="EMBL" id="MED6233193.1"/>
    </source>
</evidence>
<evidence type="ECO:0008006" key="3">
    <source>
        <dbReference type="Google" id="ProtNLM"/>
    </source>
</evidence>